<name>A0A6P2CST5_9BACT</name>
<gene>
    <name evidence="2" type="ORF">SOIL9_55460</name>
</gene>
<evidence type="ECO:0000313" key="3">
    <source>
        <dbReference type="Proteomes" id="UP000464178"/>
    </source>
</evidence>
<dbReference type="AlphaFoldDB" id="A0A6P2CST5"/>
<dbReference type="EMBL" id="LR593886">
    <property type="protein sequence ID" value="VTR92168.1"/>
    <property type="molecule type" value="Genomic_DNA"/>
</dbReference>
<feature type="compositionally biased region" description="Basic and acidic residues" evidence="1">
    <location>
        <begin position="1"/>
        <end position="13"/>
    </location>
</feature>
<accession>A0A6P2CST5</accession>
<sequence>MEQNETPRSDIDQKGAPPRQAGCGGRGDVGLQKCDGESYQSIKSRLPGEPRTWRELIEGMGHTSGSRNE</sequence>
<protein>
    <submittedName>
        <fullName evidence="2">Uncharacterized protein</fullName>
    </submittedName>
</protein>
<proteinExistence type="predicted"/>
<organism evidence="2 3">
    <name type="scientific">Gemmata massiliana</name>
    <dbReference type="NCBI Taxonomy" id="1210884"/>
    <lineage>
        <taxon>Bacteria</taxon>
        <taxon>Pseudomonadati</taxon>
        <taxon>Planctomycetota</taxon>
        <taxon>Planctomycetia</taxon>
        <taxon>Gemmatales</taxon>
        <taxon>Gemmataceae</taxon>
        <taxon>Gemmata</taxon>
    </lineage>
</organism>
<reference evidence="2 3" key="1">
    <citation type="submission" date="2019-05" db="EMBL/GenBank/DDBJ databases">
        <authorList>
            <consortium name="Science for Life Laboratories"/>
        </authorList>
    </citation>
    <scope>NUCLEOTIDE SEQUENCE [LARGE SCALE GENOMIC DNA]</scope>
    <source>
        <strain evidence="2">Soil9</strain>
    </source>
</reference>
<keyword evidence="3" id="KW-1185">Reference proteome</keyword>
<evidence type="ECO:0000256" key="1">
    <source>
        <dbReference type="SAM" id="MobiDB-lite"/>
    </source>
</evidence>
<dbReference type="Proteomes" id="UP000464178">
    <property type="component" value="Chromosome"/>
</dbReference>
<feature type="region of interest" description="Disordered" evidence="1">
    <location>
        <begin position="1"/>
        <end position="69"/>
    </location>
</feature>
<feature type="compositionally biased region" description="Basic and acidic residues" evidence="1">
    <location>
        <begin position="46"/>
        <end position="57"/>
    </location>
</feature>
<evidence type="ECO:0000313" key="2">
    <source>
        <dbReference type="EMBL" id="VTR92168.1"/>
    </source>
</evidence>
<dbReference type="KEGG" id="gms:SOIL9_55460"/>